<gene>
    <name evidence="2" type="ORF">H9Y05_06950</name>
</gene>
<dbReference type="RefSeq" id="WP_163490058.1">
    <property type="nucleotide sequence ID" value="NZ_JACVEL010000003.1"/>
</dbReference>
<dbReference type="Proteomes" id="UP000652681">
    <property type="component" value="Unassembled WGS sequence"/>
</dbReference>
<reference evidence="2" key="1">
    <citation type="submission" date="2020-09" db="EMBL/GenBank/DDBJ databases">
        <title>Taishania pollutisoli gen. nov., sp. nov., Isolated from Tetrabromobisphenol A-Contaminated Soil.</title>
        <authorList>
            <person name="Chen Q."/>
        </authorList>
    </citation>
    <scope>NUCLEOTIDE SEQUENCE</scope>
    <source>
        <strain evidence="2">CZZ-1</strain>
    </source>
</reference>
<comment type="similarity">
    <text evidence="1">Belongs to the ComF/GntX family.</text>
</comment>
<dbReference type="PANTHER" id="PTHR47505:SF1">
    <property type="entry name" value="DNA UTILIZATION PROTEIN YHGH"/>
    <property type="match status" value="1"/>
</dbReference>
<comment type="caution">
    <text evidence="2">The sequence shown here is derived from an EMBL/GenBank/DDBJ whole genome shotgun (WGS) entry which is preliminary data.</text>
</comment>
<protein>
    <submittedName>
        <fullName evidence="2">ComF family protein</fullName>
    </submittedName>
</protein>
<organism evidence="2 3">
    <name type="scientific">Taishania pollutisoli</name>
    <dbReference type="NCBI Taxonomy" id="2766479"/>
    <lineage>
        <taxon>Bacteria</taxon>
        <taxon>Pseudomonadati</taxon>
        <taxon>Bacteroidota</taxon>
        <taxon>Flavobacteriia</taxon>
        <taxon>Flavobacteriales</taxon>
        <taxon>Crocinitomicaceae</taxon>
        <taxon>Taishania</taxon>
    </lineage>
</organism>
<dbReference type="Gene3D" id="3.40.50.2020">
    <property type="match status" value="1"/>
</dbReference>
<dbReference type="InterPro" id="IPR000836">
    <property type="entry name" value="PRTase_dom"/>
</dbReference>
<dbReference type="PANTHER" id="PTHR47505">
    <property type="entry name" value="DNA UTILIZATION PROTEIN YHGH"/>
    <property type="match status" value="1"/>
</dbReference>
<proteinExistence type="inferred from homology"/>
<evidence type="ECO:0000256" key="1">
    <source>
        <dbReference type="ARBA" id="ARBA00008007"/>
    </source>
</evidence>
<dbReference type="InterPro" id="IPR051910">
    <property type="entry name" value="ComF/GntX_DNA_util-trans"/>
</dbReference>
<dbReference type="SUPFAM" id="SSF53271">
    <property type="entry name" value="PRTase-like"/>
    <property type="match status" value="1"/>
</dbReference>
<evidence type="ECO:0000313" key="2">
    <source>
        <dbReference type="EMBL" id="MBC9812215.1"/>
    </source>
</evidence>
<dbReference type="CDD" id="cd06223">
    <property type="entry name" value="PRTases_typeI"/>
    <property type="match status" value="1"/>
</dbReference>
<keyword evidence="3" id="KW-1185">Reference proteome</keyword>
<accession>A0A8J6PE77</accession>
<evidence type="ECO:0000313" key="3">
    <source>
        <dbReference type="Proteomes" id="UP000652681"/>
    </source>
</evidence>
<dbReference type="InterPro" id="IPR029057">
    <property type="entry name" value="PRTase-like"/>
</dbReference>
<sequence>MNVQRFQGKEIESGFKRSVVFSFWDGFVHLLFPSSCIVCQGELLRTEQICCSVCFSELMFTQFEKAREPTPLDQLFWGRVDVSAAYALLYYEKTNTVKPLLRALKYENRSDVGVFFGKLIGNKLIELKSFSSVEVFIPVPIHQKKRYDRGYNQSEQLVKGISTVWRLPVDKKVVSKRMHTQSQTKLGRFKRWDNVEDQFYVNTAIRQYKHIALVDDVITTGATLEAIIQQIRLISPEIQISVISLALAK</sequence>
<dbReference type="AlphaFoldDB" id="A0A8J6PE77"/>
<dbReference type="EMBL" id="JACVEL010000003">
    <property type="protein sequence ID" value="MBC9812215.1"/>
    <property type="molecule type" value="Genomic_DNA"/>
</dbReference>
<name>A0A8J6PE77_9FLAO</name>